<dbReference type="SUPFAM" id="SSF53706">
    <property type="entry name" value="Formate dehydrogenase/DMSO reductase, domains 1-3"/>
    <property type="match status" value="1"/>
</dbReference>
<dbReference type="CDD" id="cd02767">
    <property type="entry name" value="MopB_ydeP"/>
    <property type="match status" value="1"/>
</dbReference>
<dbReference type="InterPro" id="IPR006657">
    <property type="entry name" value="MoPterin_dinucl-bd_dom"/>
</dbReference>
<dbReference type="InterPro" id="IPR009010">
    <property type="entry name" value="Asp_de-COase-like_dom_sf"/>
</dbReference>
<reference evidence="12" key="1">
    <citation type="submission" date="2022-03" db="EMBL/GenBank/DDBJ databases">
        <title>Description of Abyssus ytuae gen. nov., sp. nov., a novel member of the family Flavobacteriaceae isolated from the sediment of Mariana Trench.</title>
        <authorList>
            <person name="Zhang J."/>
            <person name="Xu X."/>
        </authorList>
    </citation>
    <scope>NUCLEOTIDE SEQUENCE</scope>
    <source>
        <strain evidence="12">MT3330</strain>
    </source>
</reference>
<dbReference type="GO" id="GO:0043546">
    <property type="term" value="F:molybdopterin cofactor binding"/>
    <property type="evidence" value="ECO:0007669"/>
    <property type="project" value="InterPro"/>
</dbReference>
<evidence type="ECO:0000256" key="6">
    <source>
        <dbReference type="ARBA" id="ARBA00022723"/>
    </source>
</evidence>
<dbReference type="Pfam" id="PF01568">
    <property type="entry name" value="Molydop_binding"/>
    <property type="match status" value="1"/>
</dbReference>
<dbReference type="GO" id="GO:0030151">
    <property type="term" value="F:molybdenum ion binding"/>
    <property type="evidence" value="ECO:0007669"/>
    <property type="project" value="InterPro"/>
</dbReference>
<evidence type="ECO:0000256" key="5">
    <source>
        <dbReference type="ARBA" id="ARBA00022505"/>
    </source>
</evidence>
<dbReference type="Gene3D" id="3.40.228.10">
    <property type="entry name" value="Dimethylsulfoxide Reductase, domain 2"/>
    <property type="match status" value="1"/>
</dbReference>
<protein>
    <submittedName>
        <fullName evidence="12">FdhF/YdeP family oxidoreductase</fullName>
    </submittedName>
</protein>
<dbReference type="InterPro" id="IPR050123">
    <property type="entry name" value="Prok_molybdopt-oxidoreductase"/>
</dbReference>
<dbReference type="Gene3D" id="2.40.40.20">
    <property type="match status" value="1"/>
</dbReference>
<dbReference type="InterPro" id="IPR006656">
    <property type="entry name" value="Mopterin_OxRdtase"/>
</dbReference>
<accession>A0A9E6ZV86</accession>
<dbReference type="InterPro" id="IPR041953">
    <property type="entry name" value="YdeP_MopB"/>
</dbReference>
<keyword evidence="5" id="KW-0500">Molybdenum</keyword>
<feature type="domain" description="Molybdopterin oxidoreductase" evidence="10">
    <location>
        <begin position="115"/>
        <end position="495"/>
    </location>
</feature>
<evidence type="ECO:0000256" key="4">
    <source>
        <dbReference type="ARBA" id="ARBA00022485"/>
    </source>
</evidence>
<feature type="domain" description="Molybdopterin dinucleotide-binding" evidence="11">
    <location>
        <begin position="642"/>
        <end position="746"/>
    </location>
</feature>
<dbReference type="Proteomes" id="UP000831290">
    <property type="component" value="Chromosome"/>
</dbReference>
<dbReference type="GO" id="GO:0008863">
    <property type="term" value="F:formate dehydrogenase (NAD+) activity"/>
    <property type="evidence" value="ECO:0007669"/>
    <property type="project" value="InterPro"/>
</dbReference>
<dbReference type="GO" id="GO:0045333">
    <property type="term" value="P:cellular respiration"/>
    <property type="evidence" value="ECO:0007669"/>
    <property type="project" value="UniProtKB-ARBA"/>
</dbReference>
<dbReference type="Gene3D" id="3.40.50.740">
    <property type="match status" value="1"/>
</dbReference>
<keyword evidence="6" id="KW-0479">Metal-binding</keyword>
<gene>
    <name evidence="12" type="ORF">MQE35_16970</name>
</gene>
<evidence type="ECO:0000256" key="3">
    <source>
        <dbReference type="ARBA" id="ARBA00010312"/>
    </source>
</evidence>
<dbReference type="Pfam" id="PF00384">
    <property type="entry name" value="Molybdopterin"/>
    <property type="match status" value="1"/>
</dbReference>
<dbReference type="PIRSF" id="PIRSF000144">
    <property type="entry name" value="CbbBc"/>
    <property type="match status" value="1"/>
</dbReference>
<evidence type="ECO:0000259" key="10">
    <source>
        <dbReference type="Pfam" id="PF00384"/>
    </source>
</evidence>
<keyword evidence="4" id="KW-0004">4Fe-4S</keyword>
<proteinExistence type="inferred from homology"/>
<evidence type="ECO:0000313" key="12">
    <source>
        <dbReference type="EMBL" id="UOB17416.1"/>
    </source>
</evidence>
<dbReference type="SUPFAM" id="SSF50692">
    <property type="entry name" value="ADC-like"/>
    <property type="match status" value="1"/>
</dbReference>
<dbReference type="GO" id="GO:0051539">
    <property type="term" value="F:4 iron, 4 sulfur cluster binding"/>
    <property type="evidence" value="ECO:0007669"/>
    <property type="project" value="UniProtKB-KW"/>
</dbReference>
<evidence type="ECO:0000256" key="9">
    <source>
        <dbReference type="ARBA" id="ARBA00023014"/>
    </source>
</evidence>
<dbReference type="InterPro" id="IPR037951">
    <property type="entry name" value="MopB_CT_YdeP"/>
</dbReference>
<dbReference type="InterPro" id="IPR010046">
    <property type="entry name" value="Mopterin_OxRdtse_a_bac"/>
</dbReference>
<evidence type="ECO:0000259" key="11">
    <source>
        <dbReference type="Pfam" id="PF01568"/>
    </source>
</evidence>
<dbReference type="CDD" id="cd02787">
    <property type="entry name" value="MopB_CT_ydeP"/>
    <property type="match status" value="1"/>
</dbReference>
<dbReference type="KEGG" id="fbm:MQE35_16970"/>
<keyword evidence="13" id="KW-1185">Reference proteome</keyword>
<dbReference type="GO" id="GO:0016020">
    <property type="term" value="C:membrane"/>
    <property type="evidence" value="ECO:0007669"/>
    <property type="project" value="TreeGrafter"/>
</dbReference>
<dbReference type="AlphaFoldDB" id="A0A9E6ZV86"/>
<dbReference type="PANTHER" id="PTHR43105">
    <property type="entry name" value="RESPIRATORY NITRATE REDUCTASE"/>
    <property type="match status" value="1"/>
</dbReference>
<organism evidence="12 13">
    <name type="scientific">Abyssalbus ytuae</name>
    <dbReference type="NCBI Taxonomy" id="2926907"/>
    <lineage>
        <taxon>Bacteria</taxon>
        <taxon>Pseudomonadati</taxon>
        <taxon>Bacteroidota</taxon>
        <taxon>Flavobacteriia</taxon>
        <taxon>Flavobacteriales</taxon>
        <taxon>Flavobacteriaceae</taxon>
        <taxon>Abyssalbus</taxon>
    </lineage>
</organism>
<dbReference type="EMBL" id="CP094358">
    <property type="protein sequence ID" value="UOB17416.1"/>
    <property type="molecule type" value="Genomic_DNA"/>
</dbReference>
<evidence type="ECO:0000256" key="7">
    <source>
        <dbReference type="ARBA" id="ARBA00023002"/>
    </source>
</evidence>
<evidence type="ECO:0000256" key="1">
    <source>
        <dbReference type="ARBA" id="ARBA00001942"/>
    </source>
</evidence>
<comment type="similarity">
    <text evidence="3">Belongs to the prokaryotic molybdopterin-containing oxidoreductase family.</text>
</comment>
<keyword evidence="7" id="KW-0560">Oxidoreductase</keyword>
<evidence type="ECO:0000256" key="8">
    <source>
        <dbReference type="ARBA" id="ARBA00023004"/>
    </source>
</evidence>
<keyword evidence="8" id="KW-0408">Iron</keyword>
<evidence type="ECO:0000256" key="2">
    <source>
        <dbReference type="ARBA" id="ARBA00001966"/>
    </source>
</evidence>
<name>A0A9E6ZV86_9FLAO</name>
<comment type="cofactor">
    <cofactor evidence="1">
        <name>Mo-bis(molybdopterin guanine dinucleotide)</name>
        <dbReference type="ChEBI" id="CHEBI:60539"/>
    </cofactor>
</comment>
<dbReference type="NCBIfam" id="TIGR01701">
    <property type="entry name" value="Fdhalpha-like"/>
    <property type="match status" value="1"/>
</dbReference>
<evidence type="ECO:0000313" key="13">
    <source>
        <dbReference type="Proteomes" id="UP000831290"/>
    </source>
</evidence>
<sequence length="758" mass="85249">MKPAKKFKLKSKKKIAVGFPAISSVAYQIWEEMHIGRGIKTLFKLNQVKGYDCPSCAWPDPDPDNRSMIAEYCENGVKAIAWEATKDKADPEFFQQYNIEELLGKSDHWLEKQGRITHPMIINEGDSKYQSITWKQAYNIIANKLNTLDSPDEATFYTSGRASNEAAFMYQCFVRQFGTNNLPDCSNMCHEASGVALSETTGIGKASVTLNDLEETDLLMIIGQNPGTNAPRMLTSLQRLKKNGGKIIAVNPLPETGFMQFRNPQKPWEWIGKPTSIQDLYLQVKINGDIALLKAIIKILHEEDKLLSGSVFDHNFIKNSTTGYKELIASIEKENLDELIYLSGIPSKKVYKAASMIRDKKKIIIAWAMGVTQHKNGEDTIREIVNLLLLKGAIGKAGAGTLPVRGHSNVQGDRTMGIWEKMPEEFLDKLGKAFDFEPPRKHGYATIEAVKAMTKGKTKVFFGLGGNFLMATPDTNLVTKGMKKCDLTVHISTKLNRSHLVHGKTAIILPCLGRTEIDKTSKGPQFVTTEDTAGRIRMSMGDLSPVSEDLKSETSIICELAFETLKEKSMTDWITYAKDYDKIRDKIEEIIPGFDDYNVRVRQAGGFYLPNGAREGIFNTKTGKAHLTVNPLPHHKIDPTHYILMTIRSHDQFNTTIYSLSDRYRGIYNERNVLMMNKTDMNILNLKEKDLVNVTSYFEGEQRQLKNLKVVEYEITQGCVAMYFPEGNVLISINNMSPESKCPASKFVEVSIEKAEKK</sequence>
<dbReference type="RefSeq" id="WP_255842854.1">
    <property type="nucleotide sequence ID" value="NZ_CP094358.1"/>
</dbReference>
<keyword evidence="9" id="KW-0411">Iron-sulfur</keyword>
<dbReference type="PANTHER" id="PTHR43105:SF4">
    <property type="entry name" value="PROTEIN YDEP"/>
    <property type="match status" value="1"/>
</dbReference>
<comment type="cofactor">
    <cofactor evidence="2">
        <name>[4Fe-4S] cluster</name>
        <dbReference type="ChEBI" id="CHEBI:49883"/>
    </cofactor>
</comment>